<feature type="short sequence motif" description="GXSXG" evidence="4">
    <location>
        <begin position="51"/>
        <end position="55"/>
    </location>
</feature>
<proteinExistence type="predicted"/>
<protein>
    <submittedName>
        <fullName evidence="6">Patatin-like phospholipase family protein</fullName>
    </submittedName>
</protein>
<dbReference type="PANTHER" id="PTHR14226">
    <property type="entry name" value="NEUROPATHY TARGET ESTERASE/SWISS CHEESE D.MELANOGASTER"/>
    <property type="match status" value="1"/>
</dbReference>
<evidence type="ECO:0000256" key="1">
    <source>
        <dbReference type="ARBA" id="ARBA00022801"/>
    </source>
</evidence>
<dbReference type="AlphaFoldDB" id="B7J7J7"/>
<dbReference type="KEGG" id="afr:AFE_1022"/>
<dbReference type="EMBL" id="CP001219">
    <property type="protein sequence ID" value="ACK78385.1"/>
    <property type="molecule type" value="Genomic_DNA"/>
</dbReference>
<dbReference type="HOGENOM" id="CLU_047251_4_2_6"/>
<name>B7J7J7_ACIF2</name>
<keyword evidence="1 4" id="KW-0378">Hydrolase</keyword>
<accession>B7J7J7</accession>
<dbReference type="SUPFAM" id="SSF52151">
    <property type="entry name" value="FabD/lysophospholipase-like"/>
    <property type="match status" value="1"/>
</dbReference>
<dbReference type="PROSITE" id="PS51635">
    <property type="entry name" value="PNPLA"/>
    <property type="match status" value="1"/>
</dbReference>
<dbReference type="InterPro" id="IPR002641">
    <property type="entry name" value="PNPLA_dom"/>
</dbReference>
<dbReference type="CDD" id="cd07205">
    <property type="entry name" value="Pat_PNPLA6_PNPLA7_NTE1_like"/>
    <property type="match status" value="1"/>
</dbReference>
<feature type="active site" description="Nucleophile" evidence="4">
    <location>
        <position position="53"/>
    </location>
</feature>
<dbReference type="Pfam" id="PF01734">
    <property type="entry name" value="Patatin"/>
    <property type="match status" value="1"/>
</dbReference>
<evidence type="ECO:0000256" key="2">
    <source>
        <dbReference type="ARBA" id="ARBA00022963"/>
    </source>
</evidence>
<keyword evidence="7" id="KW-1185">Reference proteome</keyword>
<organism evidence="6 7">
    <name type="scientific">Acidithiobacillus ferrooxidans (strain ATCC 23270 / DSM 14882 / CIP 104768 / NCIMB 8455)</name>
    <name type="common">Ferrobacillus ferrooxidans (strain ATCC 23270)</name>
    <dbReference type="NCBI Taxonomy" id="243159"/>
    <lineage>
        <taxon>Bacteria</taxon>
        <taxon>Pseudomonadati</taxon>
        <taxon>Pseudomonadota</taxon>
        <taxon>Acidithiobacillia</taxon>
        <taxon>Acidithiobacillales</taxon>
        <taxon>Acidithiobacillaceae</taxon>
        <taxon>Acidithiobacillus</taxon>
    </lineage>
</organism>
<feature type="short sequence motif" description="DGA/G" evidence="4">
    <location>
        <begin position="169"/>
        <end position="171"/>
    </location>
</feature>
<evidence type="ECO:0000256" key="4">
    <source>
        <dbReference type="PROSITE-ProRule" id="PRU01161"/>
    </source>
</evidence>
<feature type="domain" description="PNPLA" evidence="5">
    <location>
        <begin position="20"/>
        <end position="182"/>
    </location>
</feature>
<dbReference type="PANTHER" id="PTHR14226:SF76">
    <property type="entry name" value="NTE FAMILY PROTEIN RSSA"/>
    <property type="match status" value="1"/>
</dbReference>
<comment type="caution">
    <text evidence="4">Lacks conserved residue(s) required for the propagation of feature annotation.</text>
</comment>
<dbReference type="Gene3D" id="3.40.1090.10">
    <property type="entry name" value="Cytosolic phospholipase A2 catalytic domain"/>
    <property type="match status" value="2"/>
</dbReference>
<evidence type="ECO:0000256" key="3">
    <source>
        <dbReference type="ARBA" id="ARBA00023098"/>
    </source>
</evidence>
<evidence type="ECO:0000259" key="5">
    <source>
        <dbReference type="PROSITE" id="PS51635"/>
    </source>
</evidence>
<feature type="active site" description="Proton acceptor" evidence="4">
    <location>
        <position position="169"/>
    </location>
</feature>
<evidence type="ECO:0000313" key="7">
    <source>
        <dbReference type="Proteomes" id="UP000001362"/>
    </source>
</evidence>
<keyword evidence="2 4" id="KW-0442">Lipid degradation</keyword>
<gene>
    <name evidence="6" type="ordered locus">AFE_1022</name>
</gene>
<evidence type="ECO:0000313" key="6">
    <source>
        <dbReference type="EMBL" id="ACK78385.1"/>
    </source>
</evidence>
<dbReference type="PaxDb" id="243159-AFE_1022"/>
<reference evidence="6 7" key="1">
    <citation type="journal article" date="2008" name="BMC Genomics">
        <title>Acidithiobacillus ferrooxidans metabolism: from genome sequence to industrial applications.</title>
        <authorList>
            <person name="Valdes J."/>
            <person name="Pedroso I."/>
            <person name="Quatrini R."/>
            <person name="Dodson R.J."/>
            <person name="Tettelin H."/>
            <person name="Blake R.II."/>
            <person name="Eisen J.A."/>
            <person name="Holmes D.S."/>
        </authorList>
    </citation>
    <scope>NUCLEOTIDE SEQUENCE [LARGE SCALE GENOMIC DNA]</scope>
    <source>
        <strain evidence="7">ATCC 23270 / DSM 14882 / CIP 104768 / NCIMB 8455</strain>
    </source>
</reference>
<dbReference type="InterPro" id="IPR016035">
    <property type="entry name" value="Acyl_Trfase/lysoPLipase"/>
</dbReference>
<sequence length="285" mass="30719">MRLVSGKESARPPQEPGVTLVLGSGGARGLAHIGVLQALKEIRVPVRAVVGCSIGAQIGALYCAGVSPEDLADTARQVNFSTVIRMFMPFPFGAGLVRDRGVRKFLQAELQRKSIQDLAVPFVAVATDLQDGTEVVLDSGLAWSAVRASIAMPGILAPHTHEERRHLADGALVNPLPVSVARSRYPWPVVAVQAQLSPRLRPEIGGRFRRPFGWFQVARLANETALWELGQARLRECPPDVLVEPAVREHSCFSYHQATDLIRVGYDAAVNSPALKGGACESRLG</sequence>
<dbReference type="GO" id="GO:0016787">
    <property type="term" value="F:hydrolase activity"/>
    <property type="evidence" value="ECO:0007669"/>
    <property type="project" value="UniProtKB-UniRule"/>
</dbReference>
<dbReference type="STRING" id="243159.AFE_1022"/>
<dbReference type="InterPro" id="IPR050301">
    <property type="entry name" value="NTE"/>
</dbReference>
<dbReference type="Proteomes" id="UP000001362">
    <property type="component" value="Chromosome"/>
</dbReference>
<keyword evidence="3 4" id="KW-0443">Lipid metabolism</keyword>
<dbReference type="eggNOG" id="COG1752">
    <property type="taxonomic scope" value="Bacteria"/>
</dbReference>
<dbReference type="GO" id="GO:0016042">
    <property type="term" value="P:lipid catabolic process"/>
    <property type="evidence" value="ECO:0007669"/>
    <property type="project" value="UniProtKB-UniRule"/>
</dbReference>